<dbReference type="InterPro" id="IPR053235">
    <property type="entry name" value="Ser_Thr_kinase"/>
</dbReference>
<gene>
    <name evidence="2" type="ORF">M407DRAFT_51407</name>
</gene>
<feature type="non-terminal residue" evidence="2">
    <location>
        <position position="1"/>
    </location>
</feature>
<reference evidence="3" key="2">
    <citation type="submission" date="2015-01" db="EMBL/GenBank/DDBJ databases">
        <title>Evolutionary Origins and Diversification of the Mycorrhizal Mutualists.</title>
        <authorList>
            <consortium name="DOE Joint Genome Institute"/>
            <consortium name="Mycorrhizal Genomics Consortium"/>
            <person name="Kohler A."/>
            <person name="Kuo A."/>
            <person name="Nagy L.G."/>
            <person name="Floudas D."/>
            <person name="Copeland A."/>
            <person name="Barry K.W."/>
            <person name="Cichocki N."/>
            <person name="Veneault-Fourrey C."/>
            <person name="LaButti K."/>
            <person name="Lindquist E.A."/>
            <person name="Lipzen A."/>
            <person name="Lundell T."/>
            <person name="Morin E."/>
            <person name="Murat C."/>
            <person name="Riley R."/>
            <person name="Ohm R."/>
            <person name="Sun H."/>
            <person name="Tunlid A."/>
            <person name="Henrissat B."/>
            <person name="Grigoriev I.V."/>
            <person name="Hibbett D.S."/>
            <person name="Martin F."/>
        </authorList>
    </citation>
    <scope>NUCLEOTIDE SEQUENCE [LARGE SCALE GENOMIC DNA]</scope>
    <source>
        <strain evidence="3">MUT 4182</strain>
    </source>
</reference>
<reference evidence="2 3" key="1">
    <citation type="submission" date="2014-04" db="EMBL/GenBank/DDBJ databases">
        <authorList>
            <consortium name="DOE Joint Genome Institute"/>
            <person name="Kuo A."/>
            <person name="Girlanda M."/>
            <person name="Perotto S."/>
            <person name="Kohler A."/>
            <person name="Nagy L.G."/>
            <person name="Floudas D."/>
            <person name="Copeland A."/>
            <person name="Barry K.W."/>
            <person name="Cichocki N."/>
            <person name="Veneault-Fourrey C."/>
            <person name="LaButti K."/>
            <person name="Lindquist E.A."/>
            <person name="Lipzen A."/>
            <person name="Lundell T."/>
            <person name="Morin E."/>
            <person name="Murat C."/>
            <person name="Sun H."/>
            <person name="Tunlid A."/>
            <person name="Henrissat B."/>
            <person name="Grigoriev I.V."/>
            <person name="Hibbett D.S."/>
            <person name="Martin F."/>
            <person name="Nordberg H.P."/>
            <person name="Cantor M.N."/>
            <person name="Hua S.X."/>
        </authorList>
    </citation>
    <scope>NUCLEOTIDE SEQUENCE [LARGE SCALE GENOMIC DNA]</scope>
    <source>
        <strain evidence="2 3">MUT 4182</strain>
    </source>
</reference>
<dbReference type="SUPFAM" id="SSF56112">
    <property type="entry name" value="Protein kinase-like (PK-like)"/>
    <property type="match status" value="1"/>
</dbReference>
<proteinExistence type="predicted"/>
<dbReference type="AlphaFoldDB" id="A0A0C3QBD0"/>
<protein>
    <recommendedName>
        <fullName evidence="1">Protein kinase domain-containing protein</fullName>
    </recommendedName>
</protein>
<name>A0A0C3QBD0_9AGAM</name>
<dbReference type="InterPro" id="IPR008271">
    <property type="entry name" value="Ser/Thr_kinase_AS"/>
</dbReference>
<accession>A0A0C3QBD0</accession>
<dbReference type="PANTHER" id="PTHR24361">
    <property type="entry name" value="MITOGEN-ACTIVATED KINASE KINASE KINASE"/>
    <property type="match status" value="1"/>
</dbReference>
<evidence type="ECO:0000313" key="3">
    <source>
        <dbReference type="Proteomes" id="UP000054248"/>
    </source>
</evidence>
<organism evidence="2 3">
    <name type="scientific">Tulasnella calospora MUT 4182</name>
    <dbReference type="NCBI Taxonomy" id="1051891"/>
    <lineage>
        <taxon>Eukaryota</taxon>
        <taxon>Fungi</taxon>
        <taxon>Dikarya</taxon>
        <taxon>Basidiomycota</taxon>
        <taxon>Agaricomycotina</taxon>
        <taxon>Agaricomycetes</taxon>
        <taxon>Cantharellales</taxon>
        <taxon>Tulasnellaceae</taxon>
        <taxon>Tulasnella</taxon>
    </lineage>
</organism>
<dbReference type="STRING" id="1051891.A0A0C3QBD0"/>
<dbReference type="InterPro" id="IPR000719">
    <property type="entry name" value="Prot_kinase_dom"/>
</dbReference>
<dbReference type="SMART" id="SM00220">
    <property type="entry name" value="S_TKc"/>
    <property type="match status" value="1"/>
</dbReference>
<dbReference type="PROSITE" id="PS50011">
    <property type="entry name" value="PROTEIN_KINASE_DOM"/>
    <property type="match status" value="1"/>
</dbReference>
<keyword evidence="3" id="KW-1185">Reference proteome</keyword>
<feature type="non-terminal residue" evidence="2">
    <location>
        <position position="213"/>
    </location>
</feature>
<dbReference type="PROSITE" id="PS00108">
    <property type="entry name" value="PROTEIN_KINASE_ST"/>
    <property type="match status" value="1"/>
</dbReference>
<feature type="domain" description="Protein kinase" evidence="1">
    <location>
        <begin position="1"/>
        <end position="213"/>
    </location>
</feature>
<dbReference type="InterPro" id="IPR011009">
    <property type="entry name" value="Kinase-like_dom_sf"/>
</dbReference>
<dbReference type="GO" id="GO:0005524">
    <property type="term" value="F:ATP binding"/>
    <property type="evidence" value="ECO:0007669"/>
    <property type="project" value="InterPro"/>
</dbReference>
<dbReference type="GO" id="GO:0004674">
    <property type="term" value="F:protein serine/threonine kinase activity"/>
    <property type="evidence" value="ECO:0007669"/>
    <property type="project" value="TreeGrafter"/>
</dbReference>
<dbReference type="Pfam" id="PF00069">
    <property type="entry name" value="Pkinase"/>
    <property type="match status" value="1"/>
</dbReference>
<dbReference type="EMBL" id="KN823111">
    <property type="protein sequence ID" value="KIO22376.1"/>
    <property type="molecule type" value="Genomic_DNA"/>
</dbReference>
<dbReference type="OrthoDB" id="346907at2759"/>
<dbReference type="GO" id="GO:0005737">
    <property type="term" value="C:cytoplasm"/>
    <property type="evidence" value="ECO:0007669"/>
    <property type="project" value="TreeGrafter"/>
</dbReference>
<dbReference type="Proteomes" id="UP000054248">
    <property type="component" value="Unassembled WGS sequence"/>
</dbReference>
<evidence type="ECO:0000313" key="2">
    <source>
        <dbReference type="EMBL" id="KIO22376.1"/>
    </source>
</evidence>
<evidence type="ECO:0000259" key="1">
    <source>
        <dbReference type="PROSITE" id="PS50011"/>
    </source>
</evidence>
<dbReference type="HOGENOM" id="CLU_000288_7_18_1"/>
<dbReference type="Gene3D" id="1.10.510.10">
    <property type="entry name" value="Transferase(Phosphotransferase) domain 1"/>
    <property type="match status" value="1"/>
</dbReference>
<sequence>REAEFLVRISHPNIIQLNGFVEDVSKNMIWLVFPWEANGSLSDFIASEPAFQINDVAEGVKYLHSRKPAIRHGDLKSANVLVNSENRAVIIDLGSARRLTSKAGEKRREKIENTLQEGLVFNYTLRWAAPELLKGDEAGLQSDIWALGWVAFEVMTNSIPFQSDRDVAVFKRVIQGDLPSITADTRMFLIQALSSLIFKFLTSDPSKRPTAEE</sequence>